<dbReference type="EMBL" id="CP121196">
    <property type="protein sequence ID" value="XBH19894.1"/>
    <property type="molecule type" value="Genomic_DNA"/>
</dbReference>
<evidence type="ECO:0000313" key="2">
    <source>
        <dbReference type="EMBL" id="XBH19894.1"/>
    </source>
</evidence>
<keyword evidence="1" id="KW-0812">Transmembrane</keyword>
<proteinExistence type="predicted"/>
<gene>
    <name evidence="2" type="ORF">P8935_11375</name>
</gene>
<name>A0AAU7DPR6_9BACT</name>
<sequence>MTTSIVLSAIVGGGVSFLVAVLANFYRETRGQRRSASDSYRIWE</sequence>
<protein>
    <submittedName>
        <fullName evidence="2">Uncharacterized protein</fullName>
    </submittedName>
</protein>
<accession>A0AAU7DPR6</accession>
<reference evidence="2" key="1">
    <citation type="submission" date="2023-03" db="EMBL/GenBank/DDBJ databases">
        <title>Edaphobacter sp.</title>
        <authorList>
            <person name="Huber K.J."/>
            <person name="Papendorf J."/>
            <person name="Pilke C."/>
            <person name="Bunk B."/>
            <person name="Sproeer C."/>
            <person name="Pester M."/>
        </authorList>
    </citation>
    <scope>NUCLEOTIDE SEQUENCE</scope>
    <source>
        <strain evidence="2">DSM 110680</strain>
    </source>
</reference>
<keyword evidence="1" id="KW-1133">Transmembrane helix</keyword>
<keyword evidence="1" id="KW-0472">Membrane</keyword>
<organism evidence="2">
    <name type="scientific">Telmatobacter sp. DSM 110680</name>
    <dbReference type="NCBI Taxonomy" id="3036704"/>
    <lineage>
        <taxon>Bacteria</taxon>
        <taxon>Pseudomonadati</taxon>
        <taxon>Acidobacteriota</taxon>
        <taxon>Terriglobia</taxon>
        <taxon>Terriglobales</taxon>
        <taxon>Acidobacteriaceae</taxon>
        <taxon>Telmatobacter</taxon>
    </lineage>
</organism>
<dbReference type="AlphaFoldDB" id="A0AAU7DPR6"/>
<evidence type="ECO:0000256" key="1">
    <source>
        <dbReference type="SAM" id="Phobius"/>
    </source>
</evidence>
<feature type="transmembrane region" description="Helical" evidence="1">
    <location>
        <begin position="6"/>
        <end position="26"/>
    </location>
</feature>
<dbReference type="RefSeq" id="WP_348265116.1">
    <property type="nucleotide sequence ID" value="NZ_CP121196.1"/>
</dbReference>